<keyword evidence="9 16" id="KW-1278">Translocase</keyword>
<comment type="cofactor">
    <cofactor evidence="1 16 17">
        <name>Na(+)</name>
        <dbReference type="ChEBI" id="CHEBI:29101"/>
    </cofactor>
</comment>
<dbReference type="NCBIfam" id="TIGR01195">
    <property type="entry name" value="oadG_fam"/>
    <property type="match status" value="1"/>
</dbReference>
<dbReference type="GO" id="GO:0005886">
    <property type="term" value="C:plasma membrane"/>
    <property type="evidence" value="ECO:0007669"/>
    <property type="project" value="UniProtKB-SubCell"/>
</dbReference>
<dbReference type="EC" id="7.2.4.2" evidence="16"/>
<name>A0A8H2JLU1_9GAMM</name>
<evidence type="ECO:0000313" key="18">
    <source>
        <dbReference type="EMBL" id="TMM46047.1"/>
    </source>
</evidence>
<keyword evidence="8 16" id="KW-0812">Transmembrane</keyword>
<dbReference type="AlphaFoldDB" id="A0A8H2JLU1"/>
<evidence type="ECO:0000256" key="8">
    <source>
        <dbReference type="ARBA" id="ARBA00022692"/>
    </source>
</evidence>
<protein>
    <recommendedName>
        <fullName evidence="16">Probable oxaloacetate decarboxylase gamma chain</fullName>
        <ecNumber evidence="16">7.2.4.2</ecNumber>
    </recommendedName>
</protein>
<evidence type="ECO:0000256" key="15">
    <source>
        <dbReference type="ARBA" id="ARBA00048176"/>
    </source>
</evidence>
<dbReference type="GO" id="GO:0015451">
    <property type="term" value="F:decarboxylation-driven active transmembrane transporter activity"/>
    <property type="evidence" value="ECO:0007669"/>
    <property type="project" value="UniProtKB-EC"/>
</dbReference>
<evidence type="ECO:0000256" key="13">
    <source>
        <dbReference type="ARBA" id="ARBA00023136"/>
    </source>
</evidence>
<evidence type="ECO:0000256" key="1">
    <source>
        <dbReference type="ARBA" id="ARBA00001959"/>
    </source>
</evidence>
<evidence type="ECO:0000256" key="16">
    <source>
        <dbReference type="HAMAP-Rule" id="MF_00404"/>
    </source>
</evidence>
<evidence type="ECO:0000256" key="6">
    <source>
        <dbReference type="ARBA" id="ARBA00022448"/>
    </source>
</evidence>
<dbReference type="RefSeq" id="WP_138621792.1">
    <property type="nucleotide sequence ID" value="NZ_SZVP01000004.1"/>
</dbReference>
<comment type="caution">
    <text evidence="18">The sequence shown here is derived from an EMBL/GenBank/DDBJ whole genome shotgun (WGS) entry which is preliminary data.</text>
</comment>
<evidence type="ECO:0000256" key="12">
    <source>
        <dbReference type="ARBA" id="ARBA00023065"/>
    </source>
</evidence>
<evidence type="ECO:0000256" key="9">
    <source>
        <dbReference type="ARBA" id="ARBA00022967"/>
    </source>
</evidence>
<evidence type="ECO:0000256" key="2">
    <source>
        <dbReference type="ARBA" id="ARBA00003002"/>
    </source>
</evidence>
<keyword evidence="10 16" id="KW-1133">Transmembrane helix</keyword>
<keyword evidence="13 16" id="KW-0472">Membrane</keyword>
<dbReference type="EMBL" id="SZVP01000004">
    <property type="protein sequence ID" value="TMM46047.1"/>
    <property type="molecule type" value="Genomic_DNA"/>
</dbReference>
<evidence type="ECO:0000256" key="17">
    <source>
        <dbReference type="RuleBase" id="RU004278"/>
    </source>
</evidence>
<dbReference type="InterPro" id="IPR005899">
    <property type="entry name" value="Na_pump_deCOase"/>
</dbReference>
<comment type="subcellular location">
    <subcellularLocation>
        <location evidence="3 16 17">Cell membrane</location>
        <topology evidence="3 16 17">Single-pass membrane protein</topology>
    </subcellularLocation>
</comment>
<sequence>MDNMQQHFIEAGTLMLAGMVFVFAFLGILIFFINTVLARLAIRFPDPIVTPTTRINKKNKSANANSGDISPQVVAAIGGAIKRYRTEHGQT</sequence>
<keyword evidence="19" id="KW-1185">Reference proteome</keyword>
<proteinExistence type="inferred from homology"/>
<keyword evidence="6 16" id="KW-0813">Transport</keyword>
<gene>
    <name evidence="16" type="primary">oadG</name>
    <name evidence="18" type="ORF">FCS21_06925</name>
</gene>
<evidence type="ECO:0000256" key="10">
    <source>
        <dbReference type="ARBA" id="ARBA00022989"/>
    </source>
</evidence>
<dbReference type="Proteomes" id="UP000307702">
    <property type="component" value="Unassembled WGS sequence"/>
</dbReference>
<comment type="subunit">
    <text evidence="5 16">Heterotrimer of an alpha, a beta and a gamma subunit.</text>
</comment>
<evidence type="ECO:0000256" key="4">
    <source>
        <dbReference type="ARBA" id="ARBA00005844"/>
    </source>
</evidence>
<keyword evidence="12 16" id="KW-0406">Ion transport</keyword>
<reference evidence="18 19" key="1">
    <citation type="submission" date="2019-05" db="EMBL/GenBank/DDBJ databases">
        <title>Colwellia ponticola sp. nov., isolated from seawater.</title>
        <authorList>
            <person name="Yoon J.-H."/>
        </authorList>
    </citation>
    <scope>NUCLEOTIDE SEQUENCE [LARGE SCALE GENOMIC DNA]</scope>
    <source>
        <strain evidence="18 19">OISW-25</strain>
    </source>
</reference>
<evidence type="ECO:0000313" key="19">
    <source>
        <dbReference type="Proteomes" id="UP000307702"/>
    </source>
</evidence>
<feature type="transmembrane region" description="Helical" evidence="16 17">
    <location>
        <begin position="12"/>
        <end position="33"/>
    </location>
</feature>
<organism evidence="18 19">
    <name type="scientific">Colwellia ponticola</name>
    <dbReference type="NCBI Taxonomy" id="2304625"/>
    <lineage>
        <taxon>Bacteria</taxon>
        <taxon>Pseudomonadati</taxon>
        <taxon>Pseudomonadota</taxon>
        <taxon>Gammaproteobacteria</taxon>
        <taxon>Alteromonadales</taxon>
        <taxon>Colwelliaceae</taxon>
        <taxon>Colwellia</taxon>
    </lineage>
</organism>
<evidence type="ECO:0000256" key="3">
    <source>
        <dbReference type="ARBA" id="ARBA00004162"/>
    </source>
</evidence>
<evidence type="ECO:0000256" key="14">
    <source>
        <dbReference type="ARBA" id="ARBA00023201"/>
    </source>
</evidence>
<evidence type="ECO:0000256" key="7">
    <source>
        <dbReference type="ARBA" id="ARBA00022475"/>
    </source>
</evidence>
<dbReference type="OrthoDB" id="6215597at2"/>
<comment type="function">
    <text evidence="2 16 17">Catalyzes the decarboxylation of oxaloacetate coupled to Na(+) translocation.</text>
</comment>
<comment type="similarity">
    <text evidence="4 16 17">Belongs to the OadG family.</text>
</comment>
<keyword evidence="11 16" id="KW-0915">Sodium</keyword>
<dbReference type="Pfam" id="PF04277">
    <property type="entry name" value="OAD_gamma"/>
    <property type="match status" value="1"/>
</dbReference>
<evidence type="ECO:0000256" key="11">
    <source>
        <dbReference type="ARBA" id="ARBA00023053"/>
    </source>
</evidence>
<dbReference type="GO" id="GO:0015081">
    <property type="term" value="F:sodium ion transmembrane transporter activity"/>
    <property type="evidence" value="ECO:0007669"/>
    <property type="project" value="UniProtKB-UniRule"/>
</dbReference>
<evidence type="ECO:0000256" key="5">
    <source>
        <dbReference type="ARBA" id="ARBA00011869"/>
    </source>
</evidence>
<comment type="catalytic activity">
    <reaction evidence="15 16 17">
        <text>oxaloacetate + 2 Na(+)(in) + H(+) = pyruvate + 2 Na(+)(out) + CO2</text>
        <dbReference type="Rhea" id="RHEA:57724"/>
        <dbReference type="ChEBI" id="CHEBI:15361"/>
        <dbReference type="ChEBI" id="CHEBI:15378"/>
        <dbReference type="ChEBI" id="CHEBI:16452"/>
        <dbReference type="ChEBI" id="CHEBI:16526"/>
        <dbReference type="ChEBI" id="CHEBI:29101"/>
        <dbReference type="EC" id="7.2.4.2"/>
    </reaction>
</comment>
<dbReference type="GO" id="GO:0036376">
    <property type="term" value="P:sodium ion export across plasma membrane"/>
    <property type="evidence" value="ECO:0007669"/>
    <property type="project" value="InterPro"/>
</dbReference>
<accession>A0A8H2JLU1</accession>
<dbReference type="InterPro" id="IPR023424">
    <property type="entry name" value="OadG"/>
</dbReference>
<dbReference type="GO" id="GO:0008948">
    <property type="term" value="F:oxaloacetate decarboxylase activity"/>
    <property type="evidence" value="ECO:0007669"/>
    <property type="project" value="UniProtKB-UniRule"/>
</dbReference>
<keyword evidence="14 16" id="KW-0739">Sodium transport</keyword>
<dbReference type="HAMAP" id="MF_00404">
    <property type="entry name" value="OadG"/>
    <property type="match status" value="1"/>
</dbReference>
<keyword evidence="7 16" id="KW-1003">Cell membrane</keyword>